<evidence type="ECO:0000256" key="6">
    <source>
        <dbReference type="PROSITE-ProRule" id="PRU00228"/>
    </source>
</evidence>
<dbReference type="GO" id="GO:0005776">
    <property type="term" value="C:autophagosome"/>
    <property type="evidence" value="ECO:0007669"/>
    <property type="project" value="UniProtKB-SubCell"/>
</dbReference>
<dbReference type="CDD" id="cd14947">
    <property type="entry name" value="NBR1_like"/>
    <property type="match status" value="1"/>
</dbReference>
<evidence type="ECO:0000256" key="1">
    <source>
        <dbReference type="ARBA" id="ARBA00004419"/>
    </source>
</evidence>
<dbReference type="SUPFAM" id="SSF57850">
    <property type="entry name" value="RING/U-box"/>
    <property type="match status" value="3"/>
</dbReference>
<dbReference type="Proteomes" id="UP000696485">
    <property type="component" value="Unassembled WGS sequence"/>
</dbReference>
<name>A0A9P5VM09_9FUNG</name>
<dbReference type="Pfam" id="PF16158">
    <property type="entry name" value="N_BRCA1_IG"/>
    <property type="match status" value="1"/>
</dbReference>
<dbReference type="SMART" id="SM00291">
    <property type="entry name" value="ZnF_ZZ"/>
    <property type="match status" value="3"/>
</dbReference>
<dbReference type="PANTHER" id="PTHR20930">
    <property type="entry name" value="OVARIAN CARCINOMA ANTIGEN CA125-RELATED"/>
    <property type="match status" value="1"/>
</dbReference>
<evidence type="ECO:0000259" key="8">
    <source>
        <dbReference type="PROSITE" id="PS50135"/>
    </source>
</evidence>
<dbReference type="Pfam" id="PF00569">
    <property type="entry name" value="ZZ"/>
    <property type="match status" value="3"/>
</dbReference>
<dbReference type="FunFam" id="3.30.60.90:FF:000007">
    <property type="entry name" value="Next to BRCA1 gene 1 protein"/>
    <property type="match status" value="1"/>
</dbReference>
<dbReference type="PANTHER" id="PTHR20930:SF0">
    <property type="entry name" value="PROTEIN ILRUN"/>
    <property type="match status" value="1"/>
</dbReference>
<dbReference type="GO" id="GO:0008270">
    <property type="term" value="F:zinc ion binding"/>
    <property type="evidence" value="ECO:0007669"/>
    <property type="project" value="UniProtKB-KW"/>
</dbReference>
<dbReference type="AlphaFoldDB" id="A0A9P5VM09"/>
<reference evidence="9" key="1">
    <citation type="journal article" date="2020" name="Fungal Divers.">
        <title>Resolving the Mortierellaceae phylogeny through synthesis of multi-gene phylogenetics and phylogenomics.</title>
        <authorList>
            <person name="Vandepol N."/>
            <person name="Liber J."/>
            <person name="Desiro A."/>
            <person name="Na H."/>
            <person name="Kennedy M."/>
            <person name="Barry K."/>
            <person name="Grigoriev I.V."/>
            <person name="Miller A.N."/>
            <person name="O'Donnell K."/>
            <person name="Stajich J.E."/>
            <person name="Bonito G."/>
        </authorList>
    </citation>
    <scope>NUCLEOTIDE SEQUENCE</scope>
    <source>
        <strain evidence="9">NVP1</strain>
    </source>
</reference>
<feature type="domain" description="ZZ-type" evidence="8">
    <location>
        <begin position="2"/>
        <end position="54"/>
    </location>
</feature>
<feature type="domain" description="ZZ-type" evidence="8">
    <location>
        <begin position="74"/>
        <end position="126"/>
    </location>
</feature>
<dbReference type="Gene3D" id="3.30.60.90">
    <property type="match status" value="3"/>
</dbReference>
<dbReference type="InterPro" id="IPR000433">
    <property type="entry name" value="Znf_ZZ"/>
</dbReference>
<feature type="compositionally biased region" description="Acidic residues" evidence="7">
    <location>
        <begin position="432"/>
        <end position="449"/>
    </location>
</feature>
<feature type="non-terminal residue" evidence="9">
    <location>
        <position position="1"/>
    </location>
</feature>
<feature type="domain" description="ZZ-type" evidence="8">
    <location>
        <begin position="136"/>
        <end position="189"/>
    </location>
</feature>
<evidence type="ECO:0000256" key="5">
    <source>
        <dbReference type="ARBA" id="ARBA00023329"/>
    </source>
</evidence>
<sequence>IHKNVYCDLCLNTVRGVRWKCTDCDNYDLCQSCHGLAPVKHTNHTFRPIHTFPGDTEQNSDPSSSFACKPKDFVHDASCDICLNTIVGVRHKCFQCPDYDLCQGCLSLAKTHHKGHSFIPVSYPGQIDVRIDQTFQYGVICDGCNNDIYGVRYKCGNCADYDLCGNCEALPESVHDPTHIFLKIRKPIAMRLATATPLLPNMYQKGWGKTVCYHPQITGKLCPMADIANFSRDALTQTVVATSASTSTSTSEPLPVNNDFLEEVSARLSPKLDITAMFVNDVNIPDGFVLGAGSQFTKIWEMNNKGPGAWPKGTVLQFVGGDRMFGENDNKMTNPDFKITLAEVGQSARVSADLKAPSVPGRYISYWRLVTPTGERFGHRIWCDIVVEDSKENNEVTVQSEDPPKEEEEGEGEISATSETDDQSTVSIPQAQDEDLEDDFVVVDAEDDM</sequence>
<evidence type="ECO:0000256" key="7">
    <source>
        <dbReference type="SAM" id="MobiDB-lite"/>
    </source>
</evidence>
<evidence type="ECO:0000313" key="9">
    <source>
        <dbReference type="EMBL" id="KAF9331613.1"/>
    </source>
</evidence>
<dbReference type="EMBL" id="JAAAUY010000311">
    <property type="protein sequence ID" value="KAF9331613.1"/>
    <property type="molecule type" value="Genomic_DNA"/>
</dbReference>
<keyword evidence="10" id="KW-1185">Reference proteome</keyword>
<dbReference type="GO" id="GO:0070013">
    <property type="term" value="C:intracellular organelle lumen"/>
    <property type="evidence" value="ECO:0007669"/>
    <property type="project" value="UniProtKB-ARBA"/>
</dbReference>
<accession>A0A9P5VM09</accession>
<feature type="compositionally biased region" description="Polar residues" evidence="7">
    <location>
        <begin position="415"/>
        <end position="430"/>
    </location>
</feature>
<keyword evidence="4" id="KW-0862">Zinc</keyword>
<organism evidence="9 10">
    <name type="scientific">Podila minutissima</name>
    <dbReference type="NCBI Taxonomy" id="64525"/>
    <lineage>
        <taxon>Eukaryota</taxon>
        <taxon>Fungi</taxon>
        <taxon>Fungi incertae sedis</taxon>
        <taxon>Mucoromycota</taxon>
        <taxon>Mortierellomycotina</taxon>
        <taxon>Mortierellomycetes</taxon>
        <taxon>Mortierellales</taxon>
        <taxon>Mortierellaceae</taxon>
        <taxon>Podila</taxon>
    </lineage>
</organism>
<dbReference type="FunFam" id="2.60.40.10:FF:000199">
    <property type="entry name" value="next to BRCA1 gene 1 protein-like"/>
    <property type="match status" value="1"/>
</dbReference>
<comment type="subcellular location">
    <subcellularLocation>
        <location evidence="1">Cytoplasmic vesicle</location>
        <location evidence="1">Autophagosome</location>
    </subcellularLocation>
</comment>
<feature type="region of interest" description="Disordered" evidence="7">
    <location>
        <begin position="392"/>
        <end position="449"/>
    </location>
</feature>
<comment type="caution">
    <text evidence="9">The sequence shown here is derived from an EMBL/GenBank/DDBJ whole genome shotgun (WGS) entry which is preliminary data.</text>
</comment>
<dbReference type="InterPro" id="IPR013783">
    <property type="entry name" value="Ig-like_fold"/>
</dbReference>
<protein>
    <recommendedName>
        <fullName evidence="8">ZZ-type domain-containing protein</fullName>
    </recommendedName>
</protein>
<dbReference type="InterPro" id="IPR032350">
    <property type="entry name" value="Nbr1_FW"/>
</dbReference>
<keyword evidence="2" id="KW-0479">Metal-binding</keyword>
<proteinExistence type="predicted"/>
<evidence type="ECO:0000256" key="3">
    <source>
        <dbReference type="ARBA" id="ARBA00022771"/>
    </source>
</evidence>
<dbReference type="PROSITE" id="PS50135">
    <property type="entry name" value="ZF_ZZ_2"/>
    <property type="match status" value="3"/>
</dbReference>
<evidence type="ECO:0000256" key="2">
    <source>
        <dbReference type="ARBA" id="ARBA00022723"/>
    </source>
</evidence>
<dbReference type="PROSITE" id="PS01357">
    <property type="entry name" value="ZF_ZZ_1"/>
    <property type="match status" value="2"/>
</dbReference>
<gene>
    <name evidence="9" type="ORF">BG006_005526</name>
</gene>
<dbReference type="CDD" id="cd02340">
    <property type="entry name" value="ZZ_NBR1_like"/>
    <property type="match status" value="2"/>
</dbReference>
<dbReference type="Gene3D" id="2.60.40.10">
    <property type="entry name" value="Immunoglobulins"/>
    <property type="match status" value="1"/>
</dbReference>
<evidence type="ECO:0000256" key="4">
    <source>
        <dbReference type="ARBA" id="ARBA00022833"/>
    </source>
</evidence>
<dbReference type="InterPro" id="IPR043145">
    <property type="entry name" value="Znf_ZZ_sf"/>
</dbReference>
<dbReference type="GO" id="GO:0031410">
    <property type="term" value="C:cytoplasmic vesicle"/>
    <property type="evidence" value="ECO:0007669"/>
    <property type="project" value="UniProtKB-KW"/>
</dbReference>
<keyword evidence="3 6" id="KW-0863">Zinc-finger</keyword>
<evidence type="ECO:0000313" key="10">
    <source>
        <dbReference type="Proteomes" id="UP000696485"/>
    </source>
</evidence>
<keyword evidence="5" id="KW-0968">Cytoplasmic vesicle</keyword>